<dbReference type="Proteomes" id="UP000236075">
    <property type="component" value="Unassembled WGS sequence"/>
</dbReference>
<name>A0AAX0WLH8_9BACT</name>
<feature type="signal peptide" evidence="1">
    <location>
        <begin position="1"/>
        <end position="20"/>
    </location>
</feature>
<dbReference type="NCBIfam" id="TIGR02595">
    <property type="entry name" value="PEP_CTERM"/>
    <property type="match status" value="1"/>
</dbReference>
<dbReference type="RefSeq" id="WP_102743378.1">
    <property type="nucleotide sequence ID" value="NZ_AP021898.1"/>
</dbReference>
<keyword evidence="1" id="KW-0732">Signal</keyword>
<evidence type="ECO:0000313" key="3">
    <source>
        <dbReference type="Proteomes" id="UP000236075"/>
    </source>
</evidence>
<organism evidence="2 3">
    <name type="scientific">Akkermansia muciniphila</name>
    <dbReference type="NCBI Taxonomy" id="239935"/>
    <lineage>
        <taxon>Bacteria</taxon>
        <taxon>Pseudomonadati</taxon>
        <taxon>Verrucomicrobiota</taxon>
        <taxon>Verrucomicrobiia</taxon>
        <taxon>Verrucomicrobiales</taxon>
        <taxon>Akkermansiaceae</taxon>
        <taxon>Akkermansia</taxon>
    </lineage>
</organism>
<comment type="caution">
    <text evidence="2">The sequence shown here is derived from an EMBL/GenBank/DDBJ whole genome shotgun (WGS) entry which is preliminary data.</text>
</comment>
<gene>
    <name evidence="2" type="ORF">CXT95_00335</name>
</gene>
<accession>A0AAX0WLH8</accession>
<evidence type="ECO:0000256" key="1">
    <source>
        <dbReference type="SAM" id="SignalP"/>
    </source>
</evidence>
<dbReference type="GeneID" id="60881708"/>
<proteinExistence type="predicted"/>
<evidence type="ECO:0000313" key="2">
    <source>
        <dbReference type="EMBL" id="PND04918.1"/>
    </source>
</evidence>
<feature type="chain" id="PRO_5043589500" description="PEP-CTERM sorting domain-containing protein" evidence="1">
    <location>
        <begin position="21"/>
        <end position="241"/>
    </location>
</feature>
<dbReference type="AlphaFoldDB" id="A0AAX0WLH8"/>
<dbReference type="EMBL" id="PJLB01000004">
    <property type="protein sequence ID" value="PND04918.1"/>
    <property type="molecule type" value="Genomic_DNA"/>
</dbReference>
<protein>
    <recommendedName>
        <fullName evidence="4">PEP-CTERM sorting domain-containing protein</fullName>
    </recommendedName>
</protein>
<sequence length="241" mass="25082">MKKTLFLISCVVASSLMVQGATVLTLDSSALQAAGGSYTLTEGINSGYGNFSVTMALDAQAFQDAILAGNVKANIFSANNNMIGLGLNYVSSGTPTAGIYGSWQGENYNRTITSVNGSSLNLNTGLKELFTENSYESAAITYQITSTGTWTYLTLVDSEGTVTTYGGQDSGLKASGFGALTSFTYGTDYVKYLVVDNTTLQAGASQEANLNAIAAAAVPEPATASLSLIGLAALMMRRRRA</sequence>
<reference evidence="2 3" key="1">
    <citation type="journal article" date="2017" name="BMC Genomics">
        <title>Genome sequencing of 39 Akkermansia muciniphila isolates reveals its population structure, genomic and functional diverisity, and global distribution in mammalian gut microbiotas.</title>
        <authorList>
            <person name="Guo X."/>
            <person name="Li S."/>
            <person name="Zhang J."/>
            <person name="Wu F."/>
            <person name="Li X."/>
            <person name="Wu D."/>
            <person name="Zhang M."/>
            <person name="Ou Z."/>
            <person name="Jie Z."/>
            <person name="Yan Q."/>
            <person name="Li P."/>
            <person name="Yi J."/>
            <person name="Peng Y."/>
        </authorList>
    </citation>
    <scope>NUCLEOTIDE SEQUENCE [LARGE SCALE GENOMIC DNA]</scope>
    <source>
        <strain evidence="2 3">GP28</strain>
    </source>
</reference>
<dbReference type="InterPro" id="IPR013424">
    <property type="entry name" value="Ice-binding_C"/>
</dbReference>
<evidence type="ECO:0008006" key="4">
    <source>
        <dbReference type="Google" id="ProtNLM"/>
    </source>
</evidence>